<comment type="caution">
    <text evidence="1">The sequence shown here is derived from an EMBL/GenBank/DDBJ whole genome shotgun (WGS) entry which is preliminary data.</text>
</comment>
<reference evidence="2" key="1">
    <citation type="journal article" date="2019" name="Int. J. Syst. Evol. Microbiol.">
        <title>The Global Catalogue of Microorganisms (GCM) 10K type strain sequencing project: providing services to taxonomists for standard genome sequencing and annotation.</title>
        <authorList>
            <consortium name="The Broad Institute Genomics Platform"/>
            <consortium name="The Broad Institute Genome Sequencing Center for Infectious Disease"/>
            <person name="Wu L."/>
            <person name="Ma J."/>
        </authorList>
    </citation>
    <scope>NUCLEOTIDE SEQUENCE [LARGE SCALE GENOMIC DNA]</scope>
    <source>
        <strain evidence="2">KCTC 52925</strain>
    </source>
</reference>
<name>A0ABW5X6B5_9FLAO</name>
<dbReference type="RefSeq" id="WP_251742591.1">
    <property type="nucleotide sequence ID" value="NZ_JBHUOJ010000019.1"/>
</dbReference>
<dbReference type="EMBL" id="JBHUOJ010000019">
    <property type="protein sequence ID" value="MFD2833414.1"/>
    <property type="molecule type" value="Genomic_DNA"/>
</dbReference>
<evidence type="ECO:0000313" key="2">
    <source>
        <dbReference type="Proteomes" id="UP001597438"/>
    </source>
</evidence>
<proteinExistence type="predicted"/>
<keyword evidence="2" id="KW-1185">Reference proteome</keyword>
<organism evidence="1 2">
    <name type="scientific">Christiangramia antarctica</name>
    <dbReference type="NCBI Taxonomy" id="2058158"/>
    <lineage>
        <taxon>Bacteria</taxon>
        <taxon>Pseudomonadati</taxon>
        <taxon>Bacteroidota</taxon>
        <taxon>Flavobacteriia</taxon>
        <taxon>Flavobacteriales</taxon>
        <taxon>Flavobacteriaceae</taxon>
        <taxon>Christiangramia</taxon>
    </lineage>
</organism>
<gene>
    <name evidence="1" type="ORF">ACFSYS_08940</name>
</gene>
<accession>A0ABW5X6B5</accession>
<protein>
    <submittedName>
        <fullName evidence="1">Uncharacterized protein</fullName>
    </submittedName>
</protein>
<sequence length="140" mass="16871">MKLYMRLLQLHVSNQNLLKIYYALLNNRFKNVEYDLKKTDLDSRISIREEIKIQLIALINNLEKGTYYKNGHDILNFLFQGEFVLFNMLRKDREDLFKKMELDNVNKYYKTIYIRGVSSRVIDVLLLQKNKVEKYLLANI</sequence>
<evidence type="ECO:0000313" key="1">
    <source>
        <dbReference type="EMBL" id="MFD2833414.1"/>
    </source>
</evidence>
<dbReference type="Proteomes" id="UP001597438">
    <property type="component" value="Unassembled WGS sequence"/>
</dbReference>